<feature type="chain" id="PRO_5024799265" description="Calcium-transporting ATPase" evidence="12">
    <location>
        <begin position="17"/>
        <end position="1083"/>
    </location>
</feature>
<feature type="signal peptide" evidence="12">
    <location>
        <begin position="1"/>
        <end position="16"/>
    </location>
</feature>
<feature type="transmembrane region" description="Helical" evidence="11">
    <location>
        <begin position="892"/>
        <end position="916"/>
    </location>
</feature>
<comment type="function">
    <text evidence="11">Catalyzes the hydrolysis of ATP coupled with the transport of calcium.</text>
</comment>
<feature type="transmembrane region" description="Helical" evidence="11">
    <location>
        <begin position="124"/>
        <end position="142"/>
    </location>
</feature>
<dbReference type="FunFam" id="3.40.50.1000:FF:000028">
    <property type="entry name" value="Calcium-transporting P-type ATPase, putative"/>
    <property type="match status" value="1"/>
</dbReference>
<comment type="catalytic activity">
    <reaction evidence="10 11">
        <text>Ca(2+)(in) + ATP + H2O = Ca(2+)(out) + ADP + phosphate + H(+)</text>
        <dbReference type="Rhea" id="RHEA:18105"/>
        <dbReference type="ChEBI" id="CHEBI:15377"/>
        <dbReference type="ChEBI" id="CHEBI:15378"/>
        <dbReference type="ChEBI" id="CHEBI:29108"/>
        <dbReference type="ChEBI" id="CHEBI:30616"/>
        <dbReference type="ChEBI" id="CHEBI:43474"/>
        <dbReference type="ChEBI" id="CHEBI:456216"/>
        <dbReference type="EC" id="7.2.2.10"/>
    </reaction>
</comment>
<evidence type="ECO:0000256" key="8">
    <source>
        <dbReference type="ARBA" id="ARBA00022989"/>
    </source>
</evidence>
<proteinExistence type="inferred from homology"/>
<dbReference type="VEuPathDB" id="TriTrypDB:LtaPh_0400100"/>
<dbReference type="Pfam" id="PF00689">
    <property type="entry name" value="Cation_ATPase_C"/>
    <property type="match status" value="1"/>
</dbReference>
<evidence type="ECO:0000256" key="9">
    <source>
        <dbReference type="ARBA" id="ARBA00023136"/>
    </source>
</evidence>
<evidence type="ECO:0000259" key="13">
    <source>
        <dbReference type="SMART" id="SM00831"/>
    </source>
</evidence>
<dbReference type="SUPFAM" id="SSF56784">
    <property type="entry name" value="HAD-like"/>
    <property type="match status" value="1"/>
</dbReference>
<dbReference type="Gene3D" id="1.20.1110.10">
    <property type="entry name" value="Calcium-transporting ATPase, transmembrane domain"/>
    <property type="match status" value="1"/>
</dbReference>
<keyword evidence="5 11" id="KW-0067">ATP-binding</keyword>
<keyword evidence="11" id="KW-0813">Transport</keyword>
<reference evidence="14" key="1">
    <citation type="submission" date="2019-11" db="EMBL/GenBank/DDBJ databases">
        <title>Leishmania tarentolae CDS.</title>
        <authorList>
            <person name="Goto Y."/>
            <person name="Yamagishi J."/>
        </authorList>
    </citation>
    <scope>NUCLEOTIDE SEQUENCE [LARGE SCALE GENOMIC DNA]</scope>
    <source>
        <strain evidence="14">Parrot Tar II</strain>
    </source>
</reference>
<dbReference type="Gene3D" id="2.70.150.10">
    <property type="entry name" value="Calcium-transporting ATPase, cytoplasmic transduction domain A"/>
    <property type="match status" value="1"/>
</dbReference>
<dbReference type="InterPro" id="IPR001757">
    <property type="entry name" value="P_typ_ATPase"/>
</dbReference>
<dbReference type="GO" id="GO:0016887">
    <property type="term" value="F:ATP hydrolysis activity"/>
    <property type="evidence" value="ECO:0007669"/>
    <property type="project" value="InterPro"/>
</dbReference>
<evidence type="ECO:0000256" key="5">
    <source>
        <dbReference type="ARBA" id="ARBA00022840"/>
    </source>
</evidence>
<keyword evidence="9 11" id="KW-0472">Membrane</keyword>
<dbReference type="NCBIfam" id="TIGR01116">
    <property type="entry name" value="ATPase-IIA1_Ca"/>
    <property type="match status" value="1"/>
</dbReference>
<dbReference type="InterPro" id="IPR023299">
    <property type="entry name" value="ATPase_P-typ_cyto_dom_N"/>
</dbReference>
<dbReference type="PROSITE" id="PS00154">
    <property type="entry name" value="ATPASE_E1_E2"/>
    <property type="match status" value="1"/>
</dbReference>
<feature type="transmembrane region" description="Helical" evidence="11">
    <location>
        <begin position="819"/>
        <end position="840"/>
    </location>
</feature>
<evidence type="ECO:0000256" key="11">
    <source>
        <dbReference type="RuleBase" id="RU361146"/>
    </source>
</evidence>
<feature type="transmembrane region" description="Helical" evidence="11">
    <location>
        <begin position="149"/>
        <end position="168"/>
    </location>
</feature>
<comment type="caution">
    <text evidence="14">The sequence shown here is derived from an EMBL/GenBank/DDBJ whole genome shotgun (WGS) entry which is preliminary data.</text>
</comment>
<comment type="caution">
    <text evidence="11">Lacks conserved residue(s) required for the propagation of feature annotation.</text>
</comment>
<keyword evidence="12" id="KW-0732">Signal</keyword>
<accession>A0A640K9E3</accession>
<comment type="similarity">
    <text evidence="11">Belongs to the cation transport ATPase (P-type) (TC 3.A.3) family.</text>
</comment>
<protein>
    <recommendedName>
        <fullName evidence="11">Calcium-transporting ATPase</fullName>
        <ecNumber evidence="11">7.2.2.10</ecNumber>
    </recommendedName>
</protein>
<keyword evidence="3 11" id="KW-0812">Transmembrane</keyword>
<dbReference type="InterPro" id="IPR059000">
    <property type="entry name" value="ATPase_P-type_domA"/>
</dbReference>
<dbReference type="EC" id="7.2.2.10" evidence="11"/>
<dbReference type="InterPro" id="IPR036412">
    <property type="entry name" value="HAD-like_sf"/>
</dbReference>
<keyword evidence="11" id="KW-0406">Ion transport</keyword>
<evidence type="ECO:0000313" key="15">
    <source>
        <dbReference type="Proteomes" id="UP000419144"/>
    </source>
</evidence>
<dbReference type="NCBIfam" id="TIGR01494">
    <property type="entry name" value="ATPase_P-type"/>
    <property type="match status" value="2"/>
</dbReference>
<dbReference type="InterPro" id="IPR018303">
    <property type="entry name" value="ATPase_P-typ_P_site"/>
</dbReference>
<dbReference type="InterPro" id="IPR005782">
    <property type="entry name" value="P-type_ATPase_IIA"/>
</dbReference>
<evidence type="ECO:0000256" key="2">
    <source>
        <dbReference type="ARBA" id="ARBA00022553"/>
    </source>
</evidence>
<dbReference type="FunFam" id="1.20.1110.10:FF:000065">
    <property type="entry name" value="Sarcoplasmic/endoplasmic reticulum calcium ATPase 1"/>
    <property type="match status" value="1"/>
</dbReference>
<keyword evidence="11" id="KW-0106">Calcium</keyword>
<dbReference type="InterPro" id="IPR004014">
    <property type="entry name" value="ATPase_P-typ_cation-transptr_N"/>
</dbReference>
<dbReference type="FunFam" id="1.20.1110.10:FF:000037">
    <property type="entry name" value="Calcium-transporting ATPase, putative"/>
    <property type="match status" value="1"/>
</dbReference>
<dbReference type="InterPro" id="IPR044492">
    <property type="entry name" value="P_typ_ATPase_HD_dom"/>
</dbReference>
<dbReference type="PRINTS" id="PR00119">
    <property type="entry name" value="CATATPASE"/>
</dbReference>
<dbReference type="SFLD" id="SFLDS00003">
    <property type="entry name" value="Haloacid_Dehalogenase"/>
    <property type="match status" value="1"/>
</dbReference>
<dbReference type="SFLD" id="SFLDF00027">
    <property type="entry name" value="p-type_atpase"/>
    <property type="match status" value="1"/>
</dbReference>
<dbReference type="GO" id="GO:0005388">
    <property type="term" value="F:P-type calcium transporter activity"/>
    <property type="evidence" value="ECO:0007669"/>
    <property type="project" value="UniProtKB-EC"/>
</dbReference>
<evidence type="ECO:0000256" key="10">
    <source>
        <dbReference type="ARBA" id="ARBA00048694"/>
    </source>
</evidence>
<dbReference type="InterPro" id="IPR008250">
    <property type="entry name" value="ATPase_P-typ_transduc_dom_A_sf"/>
</dbReference>
<dbReference type="Pfam" id="PF00122">
    <property type="entry name" value="E1-E2_ATPase"/>
    <property type="match status" value="1"/>
</dbReference>
<keyword evidence="2" id="KW-0597">Phosphoprotein</keyword>
<dbReference type="SUPFAM" id="SSF81660">
    <property type="entry name" value="Metal cation-transporting ATPase, ATP-binding domain N"/>
    <property type="match status" value="1"/>
</dbReference>
<dbReference type="Pfam" id="PF00690">
    <property type="entry name" value="Cation_ATPase_N"/>
    <property type="match status" value="1"/>
</dbReference>
<sequence length="1083" mass="117797">MSPAFLFISVFPLVSQSLLSTFSVSTGGLTLLCFTVTNHEAAASHDFRPLARGKGKSKMATLVLPDDPASMDGEVICALLEVNEAHGLSQDEVNRRLHELGKNEFPKAPATPFWKLVLGQFEDTLVRILLLAAFVSFCLAVLESNMMDLVEPFIILLILTMNAVVGVWQEDRAEKAIDALKDFVPETAVVIRDGGRQTILAENLVPGDIVEVAVGDRVAADVRLLTLQSTTLRVDQSILNGESVEVMKQVEAVHSEWERFPSSMVYRGTAVVYGKACGVVVRTGSSTEMGFIERGVREQEETKTPLQLKLDEFGVLLSTVIGYICLFVFAVNLFHWFRSHTPGMEESWFERFIEPTVHSLKVAVALAVAAIPEGLPAVVTTCLALGARKMARDNALVRDLPSVETLGRCSVICSDKTGTLTTNTMSVSEVVTVEASGKAYEYKIRDSRFNVVAAAVSHAGTPAGDVLGSDAALDMVSTIATLCNDASLTWGTRSAEVEKVGDATEAALLVMSEKLFHSAARNGVDGAHLPVDRCRSLKKQLWLKKATLEFTRSRKSMSVCCTSSSDARVHSLFVKGAPEEIIKRCTRIMLKDGHISPLTPKMVNTLTVNIDRMSGTEDALRCIAFAFRPIPDPKQLNLSDPAKFEAIESDLTFVGVCGMLDPPRKEVADAVAKCRTAGIRVIVITGDKKETAEAVCRRIGLMSHGPTKGLSFTGYELDQMTLAQKRAAVSSAVLFSRTDPSHKMQLVNLLQEQKLICAMTGDGVNDSPALKKADIGIAMGSGTEVAKAASKMVLADDNFATVVKAVHEGRTIFNNTKQFIRYLISSNIGEVACVLATGLFGLPEALSPIQLLWVNLVTDGLPATALGFNAADPDIMEQAPRRGEEPIVDGWLFFRYMVIGVYVGLATVAGFVWWFLTNGFSMADITSFTTCTDMSNPKCVVLENPQTARAIALSILVVVEMLNALNALSENQSLVVIRPATNKWLIAAICSSLVLHLTIMYIPFFSRLFGITALGVHVDVISTANSWDVLIPTDFSDWKAVLVLSIPVIFLDELLKFFSRCINHHRKNYSEVPADGGMRRVCD</sequence>
<feature type="transmembrane region" description="Helical" evidence="11">
    <location>
        <begin position="313"/>
        <end position="334"/>
    </location>
</feature>
<dbReference type="GO" id="GO:0005524">
    <property type="term" value="F:ATP binding"/>
    <property type="evidence" value="ECO:0007669"/>
    <property type="project" value="UniProtKB-KW"/>
</dbReference>
<dbReference type="SMART" id="SM00831">
    <property type="entry name" value="Cation_ATPase_N"/>
    <property type="match status" value="1"/>
</dbReference>
<dbReference type="PANTHER" id="PTHR42861">
    <property type="entry name" value="CALCIUM-TRANSPORTING ATPASE"/>
    <property type="match status" value="1"/>
</dbReference>
<gene>
    <name evidence="14" type="ORF">LtaPh_0400100</name>
</gene>
<dbReference type="FunFam" id="2.70.150.10:FF:000160">
    <property type="entry name" value="Sarcoplasmic/endoplasmic reticulum calcium ATPase 1"/>
    <property type="match status" value="1"/>
</dbReference>
<keyword evidence="8 11" id="KW-1133">Transmembrane helix</keyword>
<dbReference type="SUPFAM" id="SSF81665">
    <property type="entry name" value="Calcium ATPase, transmembrane domain M"/>
    <property type="match status" value="1"/>
</dbReference>
<dbReference type="SFLD" id="SFLDG00002">
    <property type="entry name" value="C1.7:_P-type_atpase_like"/>
    <property type="match status" value="1"/>
</dbReference>
<evidence type="ECO:0000256" key="3">
    <source>
        <dbReference type="ARBA" id="ARBA00022692"/>
    </source>
</evidence>
<evidence type="ECO:0000256" key="7">
    <source>
        <dbReference type="ARBA" id="ARBA00022967"/>
    </source>
</evidence>
<dbReference type="Proteomes" id="UP000419144">
    <property type="component" value="Unassembled WGS sequence"/>
</dbReference>
<dbReference type="PRINTS" id="PR00121">
    <property type="entry name" value="NAKATPASE"/>
</dbReference>
<keyword evidence="15" id="KW-1185">Reference proteome</keyword>
<name>A0A640K9E3_LEITA</name>
<feature type="domain" description="Cation-transporting P-type ATPase N-terminal" evidence="13">
    <location>
        <begin position="67"/>
        <end position="141"/>
    </location>
</feature>
<dbReference type="EMBL" id="BLBS01000004">
    <property type="protein sequence ID" value="GET85604.1"/>
    <property type="molecule type" value="Genomic_DNA"/>
</dbReference>
<keyword evidence="6" id="KW-0460">Magnesium</keyword>
<dbReference type="AlphaFoldDB" id="A0A640K9E3"/>
<keyword evidence="11" id="KW-0109">Calcium transport</keyword>
<evidence type="ECO:0000256" key="1">
    <source>
        <dbReference type="ARBA" id="ARBA00004127"/>
    </source>
</evidence>
<organism evidence="14 15">
    <name type="scientific">Leishmania tarentolae</name>
    <name type="common">Sauroleishmania tarentolae</name>
    <dbReference type="NCBI Taxonomy" id="5689"/>
    <lineage>
        <taxon>Eukaryota</taxon>
        <taxon>Discoba</taxon>
        <taxon>Euglenozoa</taxon>
        <taxon>Kinetoplastea</taxon>
        <taxon>Metakinetoplastina</taxon>
        <taxon>Trypanosomatida</taxon>
        <taxon>Trypanosomatidae</taxon>
        <taxon>Leishmaniinae</taxon>
        <taxon>Leishmania</taxon>
        <taxon>lizard Leishmania</taxon>
    </lineage>
</organism>
<dbReference type="GO" id="GO:0012505">
    <property type="term" value="C:endomembrane system"/>
    <property type="evidence" value="ECO:0007669"/>
    <property type="project" value="UniProtKB-SubCell"/>
</dbReference>
<dbReference type="Gene3D" id="3.40.1110.10">
    <property type="entry name" value="Calcium-transporting ATPase, cytoplasmic domain N"/>
    <property type="match status" value="1"/>
</dbReference>
<keyword evidence="4 11" id="KW-0547">Nucleotide-binding</keyword>
<evidence type="ECO:0000256" key="12">
    <source>
        <dbReference type="SAM" id="SignalP"/>
    </source>
</evidence>
<evidence type="ECO:0000313" key="14">
    <source>
        <dbReference type="EMBL" id="GET85604.1"/>
    </source>
</evidence>
<dbReference type="FunFam" id="3.40.1110.10:FF:000163">
    <property type="entry name" value="Calcium-transporting ATPase"/>
    <property type="match status" value="1"/>
</dbReference>
<dbReference type="OrthoDB" id="3352408at2759"/>
<dbReference type="InterPro" id="IPR023298">
    <property type="entry name" value="ATPase_P-typ_TM_dom_sf"/>
</dbReference>
<keyword evidence="7" id="KW-1278">Translocase</keyword>
<dbReference type="Pfam" id="PF13246">
    <property type="entry name" value="Cation_ATPase"/>
    <property type="match status" value="1"/>
</dbReference>
<dbReference type="InterPro" id="IPR023214">
    <property type="entry name" value="HAD_sf"/>
</dbReference>
<comment type="subcellular location">
    <subcellularLocation>
        <location evidence="1">Endomembrane system</location>
        <topology evidence="1">Multi-pass membrane protein</topology>
    </subcellularLocation>
    <subcellularLocation>
        <location evidence="11">Membrane</location>
        <topology evidence="11">Multi-pass membrane protein</topology>
    </subcellularLocation>
</comment>
<evidence type="ECO:0000256" key="6">
    <source>
        <dbReference type="ARBA" id="ARBA00022842"/>
    </source>
</evidence>
<dbReference type="SUPFAM" id="SSF81653">
    <property type="entry name" value="Calcium ATPase, transduction domain A"/>
    <property type="match status" value="1"/>
</dbReference>
<dbReference type="GO" id="GO:0016020">
    <property type="term" value="C:membrane"/>
    <property type="evidence" value="ECO:0007669"/>
    <property type="project" value="UniProtKB-SubCell"/>
</dbReference>
<dbReference type="InterPro" id="IPR006068">
    <property type="entry name" value="ATPase_P-typ_cation-transptr_C"/>
</dbReference>
<feature type="transmembrane region" description="Helical" evidence="11">
    <location>
        <begin position="984"/>
        <end position="1004"/>
    </location>
</feature>
<dbReference type="Gene3D" id="3.40.50.1000">
    <property type="entry name" value="HAD superfamily/HAD-like"/>
    <property type="match status" value="1"/>
</dbReference>
<evidence type="ECO:0000256" key="4">
    <source>
        <dbReference type="ARBA" id="ARBA00022741"/>
    </source>
</evidence>
<dbReference type="Pfam" id="PF08282">
    <property type="entry name" value="Hydrolase_3"/>
    <property type="match status" value="1"/>
</dbReference>